<comment type="caution">
    <text evidence="1">The sequence shown here is derived from an EMBL/GenBank/DDBJ whole genome shotgun (WGS) entry which is preliminary data.</text>
</comment>
<sequence length="107" mass="12302">MSYDAHITRAEDWPESEEYPITLDELKEYFQTKKDFHYSTSFSSTGPVSLTIAGEFFIWNYGDTPVPFHFWNGRLIVANPDNEILAKMKEIALDLNANLLGDEGESY</sequence>
<reference evidence="1" key="1">
    <citation type="submission" date="2021-05" db="EMBL/GenBank/DDBJ databases">
        <title>Novel Bacillus species.</title>
        <authorList>
            <person name="Liu G."/>
        </authorList>
    </citation>
    <scope>NUCLEOTIDE SEQUENCE</scope>
    <source>
        <strain evidence="1">FJAT-49825</strain>
    </source>
</reference>
<gene>
    <name evidence="1" type="ORF">KHA99_08990</name>
</gene>
<dbReference type="EMBL" id="JAGYPF010000002">
    <property type="protein sequence ID" value="MBS4212579.1"/>
    <property type="molecule type" value="Genomic_DNA"/>
</dbReference>
<dbReference type="AlphaFoldDB" id="A0A942YTX2"/>
<dbReference type="RefSeq" id="WP_213117122.1">
    <property type="nucleotide sequence ID" value="NZ_JAGYPF010000002.1"/>
</dbReference>
<evidence type="ECO:0000313" key="2">
    <source>
        <dbReference type="Proteomes" id="UP000679749"/>
    </source>
</evidence>
<accession>A0A942YTX2</accession>
<evidence type="ECO:0000313" key="1">
    <source>
        <dbReference type="EMBL" id="MBS4212579.1"/>
    </source>
</evidence>
<name>A0A942YTX2_9BACI</name>
<proteinExistence type="predicted"/>
<protein>
    <submittedName>
        <fullName evidence="1">Uncharacterized protein</fullName>
    </submittedName>
</protein>
<keyword evidence="2" id="KW-1185">Reference proteome</keyword>
<dbReference type="Proteomes" id="UP000679749">
    <property type="component" value="Unassembled WGS sequence"/>
</dbReference>
<organism evidence="1 2">
    <name type="scientific">Neobacillus rhizophilus</name>
    <dbReference type="NCBI Taxonomy" id="2833579"/>
    <lineage>
        <taxon>Bacteria</taxon>
        <taxon>Bacillati</taxon>
        <taxon>Bacillota</taxon>
        <taxon>Bacilli</taxon>
        <taxon>Bacillales</taxon>
        <taxon>Bacillaceae</taxon>
        <taxon>Neobacillus</taxon>
    </lineage>
</organism>